<dbReference type="GO" id="GO:0036064">
    <property type="term" value="C:ciliary basal body"/>
    <property type="evidence" value="ECO:0007669"/>
    <property type="project" value="TreeGrafter"/>
</dbReference>
<feature type="region of interest" description="Disordered" evidence="6">
    <location>
        <begin position="1"/>
        <end position="62"/>
    </location>
</feature>
<dbReference type="Pfam" id="PF03133">
    <property type="entry name" value="TTL"/>
    <property type="match status" value="1"/>
</dbReference>
<protein>
    <recommendedName>
        <fullName evidence="5">Tubulin--tyrosine ligase-like protein 9</fullName>
    </recommendedName>
</protein>
<evidence type="ECO:0000313" key="7">
    <source>
        <dbReference type="EMBL" id="OUS47311.1"/>
    </source>
</evidence>
<accession>A0A1Y5ICU9</accession>
<evidence type="ECO:0000256" key="5">
    <source>
        <dbReference type="ARBA" id="ARBA00030445"/>
    </source>
</evidence>
<dbReference type="EMBL" id="KZ155778">
    <property type="protein sequence ID" value="OUS47311.1"/>
    <property type="molecule type" value="Genomic_DNA"/>
</dbReference>
<evidence type="ECO:0000256" key="6">
    <source>
        <dbReference type="SAM" id="MobiDB-lite"/>
    </source>
</evidence>
<dbReference type="GO" id="GO:0005524">
    <property type="term" value="F:ATP binding"/>
    <property type="evidence" value="ECO:0007669"/>
    <property type="project" value="UniProtKB-KW"/>
</dbReference>
<reference evidence="7" key="1">
    <citation type="submission" date="2017-04" db="EMBL/GenBank/DDBJ databases">
        <title>Population genomics of picophytoplankton unveils novel chromosome hypervariability.</title>
        <authorList>
            <consortium name="DOE Joint Genome Institute"/>
            <person name="Blanc-Mathieu R."/>
            <person name="Krasovec M."/>
            <person name="Hebrard M."/>
            <person name="Yau S."/>
            <person name="Desgranges E."/>
            <person name="Martin J."/>
            <person name="Schackwitz W."/>
            <person name="Kuo A."/>
            <person name="Salin G."/>
            <person name="Donnadieu C."/>
            <person name="Desdevises Y."/>
            <person name="Sanchez-Ferandin S."/>
            <person name="Moreau H."/>
            <person name="Rivals E."/>
            <person name="Grigoriev I.V."/>
            <person name="Grimsley N."/>
            <person name="Eyre-Walker A."/>
            <person name="Piganeau G."/>
        </authorList>
    </citation>
    <scope>NUCLEOTIDE SEQUENCE [LARGE SCALE GENOMIC DNA]</scope>
    <source>
        <strain evidence="7">RCC 1115</strain>
    </source>
</reference>
<keyword evidence="3" id="KW-0547">Nucleotide-binding</keyword>
<dbReference type="PROSITE" id="PS51221">
    <property type="entry name" value="TTL"/>
    <property type="match status" value="1"/>
</dbReference>
<feature type="compositionally biased region" description="Basic residues" evidence="6">
    <location>
        <begin position="1"/>
        <end position="11"/>
    </location>
</feature>
<evidence type="ECO:0000256" key="2">
    <source>
        <dbReference type="ARBA" id="ARBA00022598"/>
    </source>
</evidence>
<dbReference type="SUPFAM" id="SSF56059">
    <property type="entry name" value="Glutathione synthetase ATP-binding domain-like"/>
    <property type="match status" value="1"/>
</dbReference>
<evidence type="ECO:0000256" key="1">
    <source>
        <dbReference type="ARBA" id="ARBA00006820"/>
    </source>
</evidence>
<dbReference type="GO" id="GO:0000226">
    <property type="term" value="P:microtubule cytoskeleton organization"/>
    <property type="evidence" value="ECO:0007669"/>
    <property type="project" value="TreeGrafter"/>
</dbReference>
<dbReference type="Proteomes" id="UP000195557">
    <property type="component" value="Unassembled WGS sequence"/>
</dbReference>
<comment type="similarity">
    <text evidence="1">Belongs to the tubulin--tyrosine ligase family.</text>
</comment>
<evidence type="ECO:0000256" key="4">
    <source>
        <dbReference type="ARBA" id="ARBA00022840"/>
    </source>
</evidence>
<organism evidence="7">
    <name type="scientific">Ostreococcus tauri</name>
    <name type="common">Marine green alga</name>
    <dbReference type="NCBI Taxonomy" id="70448"/>
    <lineage>
        <taxon>Eukaryota</taxon>
        <taxon>Viridiplantae</taxon>
        <taxon>Chlorophyta</taxon>
        <taxon>Mamiellophyceae</taxon>
        <taxon>Mamiellales</taxon>
        <taxon>Bathycoccaceae</taxon>
        <taxon>Ostreococcus</taxon>
    </lineage>
</organism>
<dbReference type="GO" id="GO:0015631">
    <property type="term" value="F:tubulin binding"/>
    <property type="evidence" value="ECO:0007669"/>
    <property type="project" value="TreeGrafter"/>
</dbReference>
<evidence type="ECO:0000256" key="3">
    <source>
        <dbReference type="ARBA" id="ARBA00022741"/>
    </source>
</evidence>
<gene>
    <name evidence="7" type="ORF">BE221DRAFT_72252</name>
</gene>
<name>A0A1Y5ICU9_OSTTA</name>
<dbReference type="PANTHER" id="PTHR12241:SF39">
    <property type="entry name" value="TUBULIN POLYGLUTAMYLASE TTLL9-RELATED"/>
    <property type="match status" value="1"/>
</dbReference>
<dbReference type="GO" id="GO:0070740">
    <property type="term" value="F:tubulin-glutamic acid ligase activity"/>
    <property type="evidence" value="ECO:0007669"/>
    <property type="project" value="TreeGrafter"/>
</dbReference>
<dbReference type="eggNOG" id="KOG2157">
    <property type="taxonomic scope" value="Eukaryota"/>
</dbReference>
<keyword evidence="2 7" id="KW-0436">Ligase</keyword>
<dbReference type="InterPro" id="IPR004344">
    <property type="entry name" value="TTL/TTLL_fam"/>
</dbReference>
<dbReference type="Gene3D" id="3.30.470.20">
    <property type="entry name" value="ATP-grasp fold, B domain"/>
    <property type="match status" value="1"/>
</dbReference>
<sequence length="499" mass="57109">MSRSSFRQRRVDHRDNGVAATEGDSDVLEARLRQGAAETSLRELTGRDKNRRPPGPVRFATTTPNTITHSIMLARGWCEVAVTDPSWDFFYADVGWIHDNLPYKSAAHMEEYQRVNHFPNHGELTRKDLMAKNLNRARRQAAKNEGAEKASRFDILPLTYVMPQEAMMMRRAFRERGGLWIMKPIGRAQGKGIFIVHKASQITKWVVEREKNGAENVCIDNYVAQQYISNPYCVGGRKFDLRLYVLVMSFRPTRAYLYRDGFARFTATRYTCDKESFDDEMVHLTNHSVQKRDPNYDASKCDLRWSARSMRQYIAAKHGTAIADALVYNIANVVVHSLQSVAPVMINDRHCFEMYGYDVMLDENLRPWLIEVNASPSMSVDSAGDRALKTALFQDVLNIVDMETGTPSRRGRPEEAPPRHVGGFDLILDGDDVVEENMLLLGAELILLGFILKNWITLGVERPWVAVHVHRNVELHQSRRTPRILLHHPVLDRSTKIFL</sequence>
<dbReference type="AlphaFoldDB" id="A0A1Y5ICU9"/>
<keyword evidence="4" id="KW-0067">ATP-binding</keyword>
<dbReference type="PANTHER" id="PTHR12241">
    <property type="entry name" value="TUBULIN POLYGLUTAMYLASE"/>
    <property type="match status" value="1"/>
</dbReference>
<proteinExistence type="inferred from homology"/>